<feature type="signal peptide" evidence="1">
    <location>
        <begin position="1"/>
        <end position="23"/>
    </location>
</feature>
<feature type="chain" id="PRO_5047486500" evidence="1">
    <location>
        <begin position="24"/>
        <end position="110"/>
    </location>
</feature>
<dbReference type="RefSeq" id="WP_205101534.1">
    <property type="nucleotide sequence ID" value="NZ_JACJJC010000001.1"/>
</dbReference>
<dbReference type="Pfam" id="PF03892">
    <property type="entry name" value="NapB"/>
    <property type="match status" value="1"/>
</dbReference>
<dbReference type="Gene3D" id="1.10.1130.10">
    <property type="entry name" value="Flavocytochrome C3, Chain A"/>
    <property type="match status" value="1"/>
</dbReference>
<organism evidence="2 3">
    <name type="scientific">Sutterella massiliensis</name>
    <dbReference type="NCBI Taxonomy" id="1816689"/>
    <lineage>
        <taxon>Bacteria</taxon>
        <taxon>Pseudomonadati</taxon>
        <taxon>Pseudomonadota</taxon>
        <taxon>Betaproteobacteria</taxon>
        <taxon>Burkholderiales</taxon>
        <taxon>Sutterellaceae</taxon>
        <taxon>Sutterella</taxon>
    </lineage>
</organism>
<proteinExistence type="predicted"/>
<keyword evidence="3" id="KW-1185">Reference proteome</keyword>
<evidence type="ECO:0000313" key="2">
    <source>
        <dbReference type="EMBL" id="MBM6703155.1"/>
    </source>
</evidence>
<protein>
    <submittedName>
        <fullName evidence="2">Nitrate reductase cytochrome c-type subunit</fullName>
    </submittedName>
</protein>
<sequence length="110" mass="11459">MTRIPRIAAALSSLLLISGLAWGAPEGDIIGAPGVIPHPVESYLPITIEKNMCVACHRPATATPAKKGEIPLTHFANGKLAGERYECTLCHAPSSTASELAPVDPNAALH</sequence>
<dbReference type="InterPro" id="IPR005591">
    <property type="entry name" value="NapB"/>
</dbReference>
<dbReference type="EMBL" id="JACJJC010000001">
    <property type="protein sequence ID" value="MBM6703155.1"/>
    <property type="molecule type" value="Genomic_DNA"/>
</dbReference>
<reference evidence="2 3" key="1">
    <citation type="journal article" date="2021" name="Sci. Rep.">
        <title>The distribution of antibiotic resistance genes in chicken gut microbiota commensals.</title>
        <authorList>
            <person name="Juricova H."/>
            <person name="Matiasovicova J."/>
            <person name="Kubasova T."/>
            <person name="Cejkova D."/>
            <person name="Rychlik I."/>
        </authorList>
    </citation>
    <scope>NUCLEOTIDE SEQUENCE [LARGE SCALE GENOMIC DNA]</scope>
    <source>
        <strain evidence="2 3">An829</strain>
    </source>
</reference>
<keyword evidence="1" id="KW-0732">Signal</keyword>
<accession>A0ABS2DP91</accession>
<name>A0ABS2DP91_9BURK</name>
<gene>
    <name evidence="2" type="ORF">H6A60_01315</name>
</gene>
<dbReference type="InterPro" id="IPR036280">
    <property type="entry name" value="Multihaem_cyt_sf"/>
</dbReference>
<evidence type="ECO:0000313" key="3">
    <source>
        <dbReference type="Proteomes" id="UP000715095"/>
    </source>
</evidence>
<dbReference type="SUPFAM" id="SSF48695">
    <property type="entry name" value="Multiheme cytochromes"/>
    <property type="match status" value="1"/>
</dbReference>
<evidence type="ECO:0000256" key="1">
    <source>
        <dbReference type="SAM" id="SignalP"/>
    </source>
</evidence>
<dbReference type="Proteomes" id="UP000715095">
    <property type="component" value="Unassembled WGS sequence"/>
</dbReference>
<comment type="caution">
    <text evidence="2">The sequence shown here is derived from an EMBL/GenBank/DDBJ whole genome shotgun (WGS) entry which is preliminary data.</text>
</comment>